<sequence length="1022" mass="103412">MADDVPPPGLPERLSGASPSWDPADWAWDSVRMVATPIATPVTKPCCATASAPRVQRQPARRPGRPSRPAPAPARKPVRENVCQADGCHKPLANLTFYHQRNRICEEHIKAPSFLKDGELLRFCQRCGVSHPLAEFDGQRKSCRKQLEKHNARRRKSGASPSAPIGTPTMPASGSDNGGCLPGSSGAPTKIMPEQAWAGLDLANPSSGWGWAPGTSTPPPSSSSLSQPWLAGGESCASLSESRSDGACTGSAPDALVEELSGWLTQQLADSPVLDLPPGFGGDSDDGGGGGTPAGLEALLPPTPLPAASDGFELACELMGPEDLGWGPGPVAAPGDRRAPASPPTAAAPSPGPPLLLSRISVKLFGATPEQLPPDLADQLAAWCAPPGSGLASLEAYLRPGCLHLTVQAVVQGTPRCDEDALGAVLAAMTGRVGPGADDAGGAGGTDSGGRGRGPASPWLTGTALVQSGAALALLHRGEVAQRWRVRDAGRHRLVPSVHSVTPRVLLATPVPAAGRGAVRLCVAGTNLAQTGAELLCRLQGAYLDPLAVACADCACRGPGRRAGGGGASFGDLEAACCGCCVRRLALLSAEDVEWLEGGSAGEGAPGVGSRSAAALMGRSATNAEASVPLGTCCQAGPPSARRRPPHPPTQTVHLDIPAPTLPGLLHVDVQKGPYLAPPGRGSRCLVVDSPAVAAELTAWVSTAAVQGDAQCMLDALGLVYEHVGGRGKVRPGCAERAAARLAFWALRRGLAATARAALDVVVEAVEGAARALPGARAAGLDGLALLHAVHASAVAATLRRAARLGAPPGTGLGLLHAAVQSGDPACVKIVLGWGLWNSSPASSSLPGPWDGTDRHGKPSPVPLSVYHLAAAAGEESTAERLVEALLEGGVRPPAASQLPPGHRASDFAARRGHHALAGRLCALEGEAEGRQALPPSPKLHPAPHRATCCALGPVGAVPAEPALALGSFARAGSGEPVAPDTPKRCCCKGSCPCALRTCGSCCSGGGLGCGLRSGDCPCCSG</sequence>
<keyword evidence="2" id="KW-0863">Zinc-finger</keyword>
<evidence type="ECO:0000256" key="4">
    <source>
        <dbReference type="SAM" id="MobiDB-lite"/>
    </source>
</evidence>
<dbReference type="Gene3D" id="4.10.1100.10">
    <property type="entry name" value="Transcription factor, SBP-box domain"/>
    <property type="match status" value="1"/>
</dbReference>
<organism evidence="6">
    <name type="scientific">Auxenochlorella protothecoides</name>
    <name type="common">Green microalga</name>
    <name type="synonym">Chlorella protothecoides</name>
    <dbReference type="NCBI Taxonomy" id="3075"/>
    <lineage>
        <taxon>Eukaryota</taxon>
        <taxon>Viridiplantae</taxon>
        <taxon>Chlorophyta</taxon>
        <taxon>core chlorophytes</taxon>
        <taxon>Trebouxiophyceae</taxon>
        <taxon>Chlorellales</taxon>
        <taxon>Chlorellaceae</taxon>
        <taxon>Auxenochlorella</taxon>
    </lineage>
</organism>
<evidence type="ECO:0000259" key="5">
    <source>
        <dbReference type="PROSITE" id="PS51141"/>
    </source>
</evidence>
<keyword evidence="3" id="KW-0862">Zinc</keyword>
<dbReference type="InterPro" id="IPR036770">
    <property type="entry name" value="Ankyrin_rpt-contain_sf"/>
</dbReference>
<dbReference type="Pfam" id="PF03110">
    <property type="entry name" value="SBP"/>
    <property type="match status" value="1"/>
</dbReference>
<keyword evidence="1" id="KW-0479">Metal-binding</keyword>
<gene>
    <name evidence="6" type="ORF">g.62916</name>
</gene>
<accession>A0A1D2A037</accession>
<feature type="region of interest" description="Disordered" evidence="4">
    <location>
        <begin position="1"/>
        <end position="22"/>
    </location>
</feature>
<feature type="compositionally biased region" description="Pro residues" evidence="4">
    <location>
        <begin position="1"/>
        <end position="10"/>
    </location>
</feature>
<evidence type="ECO:0000256" key="3">
    <source>
        <dbReference type="ARBA" id="ARBA00022833"/>
    </source>
</evidence>
<evidence type="ECO:0000313" key="6">
    <source>
        <dbReference type="EMBL" id="JAT72355.1"/>
    </source>
</evidence>
<dbReference type="InterPro" id="IPR004333">
    <property type="entry name" value="SBP_dom"/>
</dbReference>
<feature type="region of interest" description="Disordered" evidence="4">
    <location>
        <begin position="44"/>
        <end position="78"/>
    </location>
</feature>
<dbReference type="InterPro" id="IPR036893">
    <property type="entry name" value="SBP_sf"/>
</dbReference>
<feature type="compositionally biased region" description="Low complexity" evidence="4">
    <location>
        <begin position="222"/>
        <end position="232"/>
    </location>
</feature>
<feature type="compositionally biased region" description="Gly residues" evidence="4">
    <location>
        <begin position="439"/>
        <end position="453"/>
    </location>
</feature>
<dbReference type="PANTHER" id="PTHR31251:SF169">
    <property type="entry name" value="SQUAMOSA PROMOTER-BINDING-LIKE PROTEIN 8"/>
    <property type="match status" value="1"/>
</dbReference>
<evidence type="ECO:0000256" key="1">
    <source>
        <dbReference type="ARBA" id="ARBA00022723"/>
    </source>
</evidence>
<feature type="region of interest" description="Disordered" evidence="4">
    <location>
        <begin position="326"/>
        <end position="353"/>
    </location>
</feature>
<feature type="domain" description="SBP-type" evidence="5">
    <location>
        <begin position="80"/>
        <end position="157"/>
    </location>
</feature>
<feature type="compositionally biased region" description="Gly residues" evidence="4">
    <location>
        <begin position="279"/>
        <end position="293"/>
    </location>
</feature>
<evidence type="ECO:0000256" key="2">
    <source>
        <dbReference type="ARBA" id="ARBA00022771"/>
    </source>
</evidence>
<dbReference type="SUPFAM" id="SSF103612">
    <property type="entry name" value="SBT domain"/>
    <property type="match status" value="1"/>
</dbReference>
<protein>
    <recommendedName>
        <fullName evidence="5">SBP-type domain-containing protein</fullName>
    </recommendedName>
</protein>
<name>A0A1D2A037_AUXPR</name>
<dbReference type="PANTHER" id="PTHR31251">
    <property type="entry name" value="SQUAMOSA PROMOTER-BINDING-LIKE PROTEIN 4"/>
    <property type="match status" value="1"/>
</dbReference>
<dbReference type="InterPro" id="IPR044817">
    <property type="entry name" value="SBP-like"/>
</dbReference>
<dbReference type="GO" id="GO:0008270">
    <property type="term" value="F:zinc ion binding"/>
    <property type="evidence" value="ECO:0007669"/>
    <property type="project" value="UniProtKB-KW"/>
</dbReference>
<dbReference type="EMBL" id="GDKF01006267">
    <property type="protein sequence ID" value="JAT72355.1"/>
    <property type="molecule type" value="Transcribed_RNA"/>
</dbReference>
<feature type="region of interest" description="Disordered" evidence="4">
    <location>
        <begin position="275"/>
        <end position="295"/>
    </location>
</feature>
<feature type="region of interest" description="Disordered" evidence="4">
    <location>
        <begin position="144"/>
        <end position="251"/>
    </location>
</feature>
<dbReference type="GO" id="GO:0005634">
    <property type="term" value="C:nucleus"/>
    <property type="evidence" value="ECO:0007669"/>
    <property type="project" value="InterPro"/>
</dbReference>
<dbReference type="GO" id="GO:0003677">
    <property type="term" value="F:DNA binding"/>
    <property type="evidence" value="ECO:0007669"/>
    <property type="project" value="InterPro"/>
</dbReference>
<feature type="region of interest" description="Disordered" evidence="4">
    <location>
        <begin position="433"/>
        <end position="456"/>
    </location>
</feature>
<reference evidence="6" key="1">
    <citation type="submission" date="2015-08" db="EMBL/GenBank/DDBJ databases">
        <authorList>
            <person name="Babu N.S."/>
            <person name="Beckwith C.J."/>
            <person name="Beseler K.G."/>
            <person name="Brison A."/>
            <person name="Carone J.V."/>
            <person name="Caskin T.P."/>
            <person name="Diamond M."/>
            <person name="Durham M.E."/>
            <person name="Foxe J.M."/>
            <person name="Go M."/>
            <person name="Henderson B.A."/>
            <person name="Jones I.B."/>
            <person name="McGettigan J.A."/>
            <person name="Micheletti S.J."/>
            <person name="Nasrallah M.E."/>
            <person name="Ortiz D."/>
            <person name="Piller C.R."/>
            <person name="Privatt S.R."/>
            <person name="Schneider S.L."/>
            <person name="Sharp S."/>
            <person name="Smith T.C."/>
            <person name="Stanton J.D."/>
            <person name="Ullery H.E."/>
            <person name="Wilson R.J."/>
            <person name="Serrano M.G."/>
            <person name="Buck G."/>
            <person name="Lee V."/>
            <person name="Wang Y."/>
            <person name="Carvalho R."/>
            <person name="Voegtly L."/>
            <person name="Shi R."/>
            <person name="Duckworth R."/>
            <person name="Johnson A."/>
            <person name="Loviza R."/>
            <person name="Walstead R."/>
            <person name="Shah Z."/>
            <person name="Kiflezghi M."/>
            <person name="Wade K."/>
            <person name="Ball S.L."/>
            <person name="Bradley K.W."/>
            <person name="Asai D.J."/>
            <person name="Bowman C.A."/>
            <person name="Russell D.A."/>
            <person name="Pope W.H."/>
            <person name="Jacobs-Sera D."/>
            <person name="Hendrix R.W."/>
            <person name="Hatfull G.F."/>
        </authorList>
    </citation>
    <scope>NUCLEOTIDE SEQUENCE</scope>
</reference>
<dbReference type="Gene3D" id="1.25.40.20">
    <property type="entry name" value="Ankyrin repeat-containing domain"/>
    <property type="match status" value="1"/>
</dbReference>
<dbReference type="PROSITE" id="PS51141">
    <property type="entry name" value="ZF_SBP"/>
    <property type="match status" value="1"/>
</dbReference>
<proteinExistence type="predicted"/>
<dbReference type="AlphaFoldDB" id="A0A1D2A037"/>